<comment type="subcellular location">
    <subcellularLocation>
        <location evidence="1">Membrane</location>
        <topology evidence="1">Multi-pass membrane protein</topology>
    </subcellularLocation>
</comment>
<dbReference type="GO" id="GO:0005452">
    <property type="term" value="F:solute:inorganic anion antiporter activity"/>
    <property type="evidence" value="ECO:0007669"/>
    <property type="project" value="InterPro"/>
</dbReference>
<proteinExistence type="predicted"/>
<feature type="transmembrane region" description="Helical" evidence="5">
    <location>
        <begin position="26"/>
        <end position="45"/>
    </location>
</feature>
<organism evidence="7">
    <name type="scientific">Timema tahoe</name>
    <dbReference type="NCBI Taxonomy" id="61484"/>
    <lineage>
        <taxon>Eukaryota</taxon>
        <taxon>Metazoa</taxon>
        <taxon>Ecdysozoa</taxon>
        <taxon>Arthropoda</taxon>
        <taxon>Hexapoda</taxon>
        <taxon>Insecta</taxon>
        <taxon>Pterygota</taxon>
        <taxon>Neoptera</taxon>
        <taxon>Polyneoptera</taxon>
        <taxon>Phasmatodea</taxon>
        <taxon>Timematodea</taxon>
        <taxon>Timematoidea</taxon>
        <taxon>Timematidae</taxon>
        <taxon>Timema</taxon>
    </lineage>
</organism>
<evidence type="ECO:0000256" key="4">
    <source>
        <dbReference type="ARBA" id="ARBA00023136"/>
    </source>
</evidence>
<evidence type="ECO:0000313" key="7">
    <source>
        <dbReference type="EMBL" id="CAD7460116.1"/>
    </source>
</evidence>
<evidence type="ECO:0000256" key="5">
    <source>
        <dbReference type="SAM" id="Phobius"/>
    </source>
</evidence>
<name>A0A7R9IKJ1_9NEOP</name>
<protein>
    <recommendedName>
        <fullName evidence="6">Bicarbonate transporter-like transmembrane domain-containing protein</fullName>
    </recommendedName>
</protein>
<dbReference type="Pfam" id="PF00955">
    <property type="entry name" value="HCO3_cotransp"/>
    <property type="match status" value="1"/>
</dbReference>
<keyword evidence="3 5" id="KW-1133">Transmembrane helix</keyword>
<evidence type="ECO:0000256" key="2">
    <source>
        <dbReference type="ARBA" id="ARBA00022692"/>
    </source>
</evidence>
<sequence length="182" mass="21028">MVRETNAPLDRPKKREIESPPRHQRLSALLVSFLVGISVLMAPLLRLVPMSVLFGVFLYMGVSSTNGIQFFERLQLFFMPVKHHPQTAYVRRVHMMKMHLFTFVQIMCLAILWVVKSTRISLAFPFFLVLMIPLRAQLKHIFTPQELRVVSDNHCSTLSTRGSRVYNTQALESLKIIMFGKL</sequence>
<evidence type="ECO:0000256" key="1">
    <source>
        <dbReference type="ARBA" id="ARBA00004141"/>
    </source>
</evidence>
<dbReference type="GO" id="GO:0051453">
    <property type="term" value="P:regulation of intracellular pH"/>
    <property type="evidence" value="ECO:0007669"/>
    <property type="project" value="TreeGrafter"/>
</dbReference>
<feature type="domain" description="Bicarbonate transporter-like transmembrane" evidence="6">
    <location>
        <begin position="22"/>
        <end position="153"/>
    </location>
</feature>
<dbReference type="GO" id="GO:0006820">
    <property type="term" value="P:monoatomic anion transport"/>
    <property type="evidence" value="ECO:0007669"/>
    <property type="project" value="InterPro"/>
</dbReference>
<dbReference type="GO" id="GO:0005886">
    <property type="term" value="C:plasma membrane"/>
    <property type="evidence" value="ECO:0007669"/>
    <property type="project" value="TreeGrafter"/>
</dbReference>
<evidence type="ECO:0000259" key="6">
    <source>
        <dbReference type="Pfam" id="PF00955"/>
    </source>
</evidence>
<dbReference type="InterPro" id="IPR003020">
    <property type="entry name" value="HCO3_transpt_euk"/>
</dbReference>
<dbReference type="EMBL" id="OE003403">
    <property type="protein sequence ID" value="CAD7460116.1"/>
    <property type="molecule type" value="Genomic_DNA"/>
</dbReference>
<gene>
    <name evidence="7" type="ORF">TTEB3V08_LOCUS8057</name>
</gene>
<reference evidence="7" key="1">
    <citation type="submission" date="2020-11" db="EMBL/GenBank/DDBJ databases">
        <authorList>
            <person name="Tran Van P."/>
        </authorList>
    </citation>
    <scope>NUCLEOTIDE SEQUENCE</scope>
</reference>
<dbReference type="PANTHER" id="PTHR11453">
    <property type="entry name" value="ANION EXCHANGE PROTEIN"/>
    <property type="match status" value="1"/>
</dbReference>
<dbReference type="AlphaFoldDB" id="A0A7R9IKJ1"/>
<keyword evidence="4 5" id="KW-0472">Membrane</keyword>
<dbReference type="GO" id="GO:0015701">
    <property type="term" value="P:bicarbonate transport"/>
    <property type="evidence" value="ECO:0007669"/>
    <property type="project" value="TreeGrafter"/>
</dbReference>
<keyword evidence="2 5" id="KW-0812">Transmembrane</keyword>
<feature type="transmembrane region" description="Helical" evidence="5">
    <location>
        <begin position="98"/>
        <end position="115"/>
    </location>
</feature>
<evidence type="ECO:0000256" key="3">
    <source>
        <dbReference type="ARBA" id="ARBA00022989"/>
    </source>
</evidence>
<dbReference type="PANTHER" id="PTHR11453:SF47">
    <property type="entry name" value="ANION EXCHANGE PROTEIN"/>
    <property type="match status" value="1"/>
</dbReference>
<accession>A0A7R9IKJ1</accession>
<feature type="transmembrane region" description="Helical" evidence="5">
    <location>
        <begin position="51"/>
        <end position="71"/>
    </location>
</feature>
<dbReference type="InterPro" id="IPR011531">
    <property type="entry name" value="HCO3_transpt-like_TM_dom"/>
</dbReference>